<reference evidence="1 2" key="1">
    <citation type="submission" date="2014-04" db="EMBL/GenBank/DDBJ databases">
        <authorList>
            <consortium name="DOE Joint Genome Institute"/>
            <person name="Kuo A."/>
            <person name="Kohler A."/>
            <person name="Nagy L.G."/>
            <person name="Floudas D."/>
            <person name="Copeland A."/>
            <person name="Barry K.W."/>
            <person name="Cichocki N."/>
            <person name="Veneault-Fourrey C."/>
            <person name="LaButti K."/>
            <person name="Lindquist E.A."/>
            <person name="Lipzen A."/>
            <person name="Lundell T."/>
            <person name="Morin E."/>
            <person name="Murat C."/>
            <person name="Sun H."/>
            <person name="Tunlid A."/>
            <person name="Henrissat B."/>
            <person name="Grigoriev I.V."/>
            <person name="Hibbett D.S."/>
            <person name="Martin F."/>
            <person name="Nordberg H.P."/>
            <person name="Cantor M.N."/>
            <person name="Hua S.X."/>
        </authorList>
    </citation>
    <scope>NUCLEOTIDE SEQUENCE [LARGE SCALE GENOMIC DNA]</scope>
    <source>
        <strain evidence="1 2">Foug A</strain>
    </source>
</reference>
<dbReference type="Proteomes" id="UP000053989">
    <property type="component" value="Unassembled WGS sequence"/>
</dbReference>
<protein>
    <submittedName>
        <fullName evidence="1">Uncharacterized protein</fullName>
    </submittedName>
</protein>
<evidence type="ECO:0000313" key="1">
    <source>
        <dbReference type="EMBL" id="KIM54782.1"/>
    </source>
</evidence>
<dbReference type="EMBL" id="KN822147">
    <property type="protein sequence ID" value="KIM54782.1"/>
    <property type="molecule type" value="Genomic_DNA"/>
</dbReference>
<dbReference type="AlphaFoldDB" id="A0A0C2ZQA1"/>
<name>A0A0C2ZQA1_9AGAM</name>
<dbReference type="InParanoid" id="A0A0C2ZQA1"/>
<dbReference type="HOGENOM" id="CLU_1366957_0_0_1"/>
<organism evidence="1 2">
    <name type="scientific">Scleroderma citrinum Foug A</name>
    <dbReference type="NCBI Taxonomy" id="1036808"/>
    <lineage>
        <taxon>Eukaryota</taxon>
        <taxon>Fungi</taxon>
        <taxon>Dikarya</taxon>
        <taxon>Basidiomycota</taxon>
        <taxon>Agaricomycotina</taxon>
        <taxon>Agaricomycetes</taxon>
        <taxon>Agaricomycetidae</taxon>
        <taxon>Boletales</taxon>
        <taxon>Sclerodermatineae</taxon>
        <taxon>Sclerodermataceae</taxon>
        <taxon>Scleroderma</taxon>
    </lineage>
</organism>
<keyword evidence="2" id="KW-1185">Reference proteome</keyword>
<evidence type="ECO:0000313" key="2">
    <source>
        <dbReference type="Proteomes" id="UP000053989"/>
    </source>
</evidence>
<reference evidence="2" key="2">
    <citation type="submission" date="2015-01" db="EMBL/GenBank/DDBJ databases">
        <title>Evolutionary Origins and Diversification of the Mycorrhizal Mutualists.</title>
        <authorList>
            <consortium name="DOE Joint Genome Institute"/>
            <consortium name="Mycorrhizal Genomics Consortium"/>
            <person name="Kohler A."/>
            <person name="Kuo A."/>
            <person name="Nagy L.G."/>
            <person name="Floudas D."/>
            <person name="Copeland A."/>
            <person name="Barry K.W."/>
            <person name="Cichocki N."/>
            <person name="Veneault-Fourrey C."/>
            <person name="LaButti K."/>
            <person name="Lindquist E.A."/>
            <person name="Lipzen A."/>
            <person name="Lundell T."/>
            <person name="Morin E."/>
            <person name="Murat C."/>
            <person name="Riley R."/>
            <person name="Ohm R."/>
            <person name="Sun H."/>
            <person name="Tunlid A."/>
            <person name="Henrissat B."/>
            <person name="Grigoriev I.V."/>
            <person name="Hibbett D.S."/>
            <person name="Martin F."/>
        </authorList>
    </citation>
    <scope>NUCLEOTIDE SEQUENCE [LARGE SCALE GENOMIC DNA]</scope>
    <source>
        <strain evidence="2">Foug A</strain>
    </source>
</reference>
<sequence>MMDTNYQSSPKCAFDFPPNVPARMRNIASDLSAKSYPDSILSKRFRFIWAPRPMSLTDLNTEVTLRSQKERSPALIGTQDNVNAYGSHRPGGIFGPQEQIKPLNTRTFVQGTCTRNVSSEKNFRRHTFPVEHALDLWVEITDADLSVANEDDLYAAGSWVKTPRIVPVITAPVTWTFNDIAMVNEIWYWPSRIARTISPK</sequence>
<accession>A0A0C2ZQA1</accession>
<proteinExistence type="predicted"/>
<gene>
    <name evidence="1" type="ORF">SCLCIDRAFT_11195</name>
</gene>